<dbReference type="Proteomes" id="UP000033903">
    <property type="component" value="Unassembled WGS sequence"/>
</dbReference>
<sequence>MKKKFLSDFFNALACAAMDMGGLFSFDFYLHRGRNHNLFYPDEHKDYQKRFRKGLYNLEQQGYIISHNKTFKFTKIGKKWCGNNSYKYTPFRDERWDKKWRVVFFDIPEELHTKRDIFRYRLKNWGFYQLQKSILVMPFKCESDIAEICSQLQIDNYVDILIAESIGAEEEEIKKIFDL</sequence>
<dbReference type="EMBL" id="LCBA01000005">
    <property type="protein sequence ID" value="KKS01395.1"/>
    <property type="molecule type" value="Genomic_DNA"/>
</dbReference>
<feature type="domain" description="Transcriptional repressor PaaX-like central Cas2-like" evidence="1">
    <location>
        <begin position="94"/>
        <end position="171"/>
    </location>
</feature>
<protein>
    <submittedName>
        <fullName evidence="2">Phenylacetic acid degradation operon negative regulatory protein</fullName>
    </submittedName>
</protein>
<accession>A0A0G0VK43</accession>
<dbReference type="InterPro" id="IPR048846">
    <property type="entry name" value="PaaX-like_central"/>
</dbReference>
<name>A0A0G0VK43_9BACT</name>
<dbReference type="Pfam" id="PF20803">
    <property type="entry name" value="PaaX_M"/>
    <property type="match status" value="1"/>
</dbReference>
<evidence type="ECO:0000313" key="2">
    <source>
        <dbReference type="EMBL" id="KKS01395.1"/>
    </source>
</evidence>
<organism evidence="2 3">
    <name type="scientific">Candidatus Yanofskybacteria bacterium GW2011_GWA2_41_22</name>
    <dbReference type="NCBI Taxonomy" id="1619023"/>
    <lineage>
        <taxon>Bacteria</taxon>
        <taxon>Candidatus Yanofskyibacteriota</taxon>
    </lineage>
</organism>
<reference evidence="2 3" key="1">
    <citation type="journal article" date="2015" name="Nature">
        <title>rRNA introns, odd ribosomes, and small enigmatic genomes across a large radiation of phyla.</title>
        <authorList>
            <person name="Brown C.T."/>
            <person name="Hug L.A."/>
            <person name="Thomas B.C."/>
            <person name="Sharon I."/>
            <person name="Castelle C.J."/>
            <person name="Singh A."/>
            <person name="Wilkins M.J."/>
            <person name="Williams K.H."/>
            <person name="Banfield J.F."/>
        </authorList>
    </citation>
    <scope>NUCLEOTIDE SEQUENCE [LARGE SCALE GENOMIC DNA]</scope>
</reference>
<comment type="caution">
    <text evidence="2">The sequence shown here is derived from an EMBL/GenBank/DDBJ whole genome shotgun (WGS) entry which is preliminary data.</text>
</comment>
<dbReference type="Gene3D" id="3.30.70.2650">
    <property type="match status" value="1"/>
</dbReference>
<gene>
    <name evidence="2" type="ORF">UU54_C0005G0003</name>
</gene>
<evidence type="ECO:0000313" key="3">
    <source>
        <dbReference type="Proteomes" id="UP000033903"/>
    </source>
</evidence>
<evidence type="ECO:0000259" key="1">
    <source>
        <dbReference type="Pfam" id="PF20803"/>
    </source>
</evidence>
<proteinExistence type="predicted"/>
<dbReference type="AlphaFoldDB" id="A0A0G0VK43"/>